<evidence type="ECO:0000259" key="14">
    <source>
        <dbReference type="PROSITE" id="PS51194"/>
    </source>
</evidence>
<dbReference type="PANTHER" id="PTHR30580:SF0">
    <property type="entry name" value="PRIMOSOMAL PROTEIN N"/>
    <property type="match status" value="1"/>
</dbReference>
<evidence type="ECO:0000256" key="8">
    <source>
        <dbReference type="ARBA" id="ARBA00022840"/>
    </source>
</evidence>
<accession>A0A1G4GBC1</accession>
<dbReference type="PANTHER" id="PTHR30580">
    <property type="entry name" value="PRIMOSOMAL PROTEIN N"/>
    <property type="match status" value="1"/>
</dbReference>
<dbReference type="Pfam" id="PF00270">
    <property type="entry name" value="DEAD"/>
    <property type="match status" value="1"/>
</dbReference>
<dbReference type="SMART" id="SM00487">
    <property type="entry name" value="DEXDc"/>
    <property type="match status" value="1"/>
</dbReference>
<dbReference type="EC" id="5.6.2.4" evidence="12"/>
<evidence type="ECO:0000256" key="9">
    <source>
        <dbReference type="ARBA" id="ARBA00023125"/>
    </source>
</evidence>
<dbReference type="HAMAP" id="MF_00983">
    <property type="entry name" value="PriA"/>
    <property type="match status" value="1"/>
</dbReference>
<comment type="function">
    <text evidence="12">Initiates the restart of stalled replication forks, which reloads the replicative helicase on sites other than the origin of replication. Recognizes and binds to abandoned replication forks and remodels them to uncover a helicase loading site. Promotes assembly of the primosome at these replication forks.</text>
</comment>
<evidence type="ECO:0000256" key="1">
    <source>
        <dbReference type="ARBA" id="ARBA00022515"/>
    </source>
</evidence>
<keyword evidence="16" id="KW-1185">Reference proteome</keyword>
<evidence type="ECO:0000256" key="2">
    <source>
        <dbReference type="ARBA" id="ARBA00022705"/>
    </source>
</evidence>
<dbReference type="Pfam" id="PF17764">
    <property type="entry name" value="PriA_3primeBD"/>
    <property type="match status" value="1"/>
</dbReference>
<dbReference type="Gene3D" id="3.40.50.300">
    <property type="entry name" value="P-loop containing nucleotide triphosphate hydrolases"/>
    <property type="match status" value="2"/>
</dbReference>
<evidence type="ECO:0000313" key="16">
    <source>
        <dbReference type="Proteomes" id="UP000178485"/>
    </source>
</evidence>
<dbReference type="Pfam" id="PF00271">
    <property type="entry name" value="Helicase_C"/>
    <property type="match status" value="1"/>
</dbReference>
<dbReference type="GO" id="GO:0043138">
    <property type="term" value="F:3'-5' DNA helicase activity"/>
    <property type="evidence" value="ECO:0007669"/>
    <property type="project" value="UniProtKB-EC"/>
</dbReference>
<evidence type="ECO:0000256" key="5">
    <source>
        <dbReference type="ARBA" id="ARBA00022801"/>
    </source>
</evidence>
<dbReference type="InterPro" id="IPR005259">
    <property type="entry name" value="PriA"/>
</dbReference>
<dbReference type="Gene3D" id="3.40.1440.60">
    <property type="entry name" value="PriA, 3(prime) DNA-binding domain"/>
    <property type="match status" value="1"/>
</dbReference>
<dbReference type="NCBIfam" id="TIGR00595">
    <property type="entry name" value="priA"/>
    <property type="match status" value="1"/>
</dbReference>
<dbReference type="KEGG" id="pmuc:ING2E5A_3035"/>
<dbReference type="CDD" id="cd17929">
    <property type="entry name" value="DEXHc_priA"/>
    <property type="match status" value="1"/>
</dbReference>
<comment type="cofactor">
    <cofactor evidence="12">
        <name>Zn(2+)</name>
        <dbReference type="ChEBI" id="CHEBI:29105"/>
    </cofactor>
    <text evidence="12">Binds 2 zinc ions per subunit.</text>
</comment>
<evidence type="ECO:0000256" key="3">
    <source>
        <dbReference type="ARBA" id="ARBA00022723"/>
    </source>
</evidence>
<evidence type="ECO:0000256" key="12">
    <source>
        <dbReference type="HAMAP-Rule" id="MF_00983"/>
    </source>
</evidence>
<dbReference type="InterPro" id="IPR027417">
    <property type="entry name" value="P-loop_NTPase"/>
</dbReference>
<keyword evidence="2 12" id="KW-0235">DNA replication</keyword>
<keyword evidence="9 12" id="KW-0238">DNA-binding</keyword>
<dbReference type="RefSeq" id="WP_071138045.1">
    <property type="nucleotide sequence ID" value="NZ_JBASDY010000213.1"/>
</dbReference>
<feature type="binding site" evidence="12">
    <location>
        <position position="491"/>
    </location>
    <ligand>
        <name>Zn(2+)</name>
        <dbReference type="ChEBI" id="CHEBI:29105"/>
        <label>1</label>
    </ligand>
</feature>
<dbReference type="FunFam" id="3.40.1440.60:FF:000001">
    <property type="entry name" value="Primosomal protein N"/>
    <property type="match status" value="1"/>
</dbReference>
<feature type="binding site" evidence="12">
    <location>
        <position position="478"/>
    </location>
    <ligand>
        <name>Zn(2+)</name>
        <dbReference type="ChEBI" id="CHEBI:29105"/>
        <label>2</label>
    </ligand>
</feature>
<feature type="binding site" evidence="12">
    <location>
        <position position="454"/>
    </location>
    <ligand>
        <name>Zn(2+)</name>
        <dbReference type="ChEBI" id="CHEBI:29105"/>
        <label>1</label>
    </ligand>
</feature>
<feature type="binding site" evidence="12">
    <location>
        <position position="481"/>
    </location>
    <ligand>
        <name>Zn(2+)</name>
        <dbReference type="ChEBI" id="CHEBI:29105"/>
        <label>2</label>
    </ligand>
</feature>
<comment type="similarity">
    <text evidence="12">Belongs to the helicase family. PriA subfamily.</text>
</comment>
<organism evidence="15 16">
    <name type="scientific">Petrimonas mucosa</name>
    <dbReference type="NCBI Taxonomy" id="1642646"/>
    <lineage>
        <taxon>Bacteria</taxon>
        <taxon>Pseudomonadati</taxon>
        <taxon>Bacteroidota</taxon>
        <taxon>Bacteroidia</taxon>
        <taxon>Bacteroidales</taxon>
        <taxon>Dysgonomonadaceae</taxon>
        <taxon>Petrimonas</taxon>
    </lineage>
</organism>
<dbReference type="PROSITE" id="PS51192">
    <property type="entry name" value="HELICASE_ATP_BIND_1"/>
    <property type="match status" value="1"/>
</dbReference>
<evidence type="ECO:0000313" key="15">
    <source>
        <dbReference type="EMBL" id="SCM59827.1"/>
    </source>
</evidence>
<evidence type="ECO:0000256" key="10">
    <source>
        <dbReference type="ARBA" id="ARBA00023235"/>
    </source>
</evidence>
<feature type="binding site" evidence="12">
    <location>
        <position position="451"/>
    </location>
    <ligand>
        <name>Zn(2+)</name>
        <dbReference type="ChEBI" id="CHEBI:29105"/>
        <label>1</label>
    </ligand>
</feature>
<dbReference type="GO" id="GO:0006270">
    <property type="term" value="P:DNA replication initiation"/>
    <property type="evidence" value="ECO:0007669"/>
    <property type="project" value="TreeGrafter"/>
</dbReference>
<comment type="catalytic activity">
    <reaction evidence="11 12">
        <text>ATP + H2O = ADP + phosphate + H(+)</text>
        <dbReference type="Rhea" id="RHEA:13065"/>
        <dbReference type="ChEBI" id="CHEBI:15377"/>
        <dbReference type="ChEBI" id="CHEBI:15378"/>
        <dbReference type="ChEBI" id="CHEBI:30616"/>
        <dbReference type="ChEBI" id="CHEBI:43474"/>
        <dbReference type="ChEBI" id="CHEBI:456216"/>
        <dbReference type="EC" id="5.6.2.4"/>
    </reaction>
</comment>
<dbReference type="GO" id="GO:0016887">
    <property type="term" value="F:ATP hydrolysis activity"/>
    <property type="evidence" value="ECO:0007669"/>
    <property type="project" value="RHEA"/>
</dbReference>
<sequence length="745" mass="85516">MLYADVVLPLPLADTFTYSVPEEMEREIGIGFRVVVPFGNRKHYTAIVLKLHRNAPAGVEVKRIYSLTDRDPVLNGYQIRLWEWIAYYYLSPLGDVFRAALPSVMKPRNLEERYRSKREIHVRINRDIADSDRLTARSKKQAALLQSLKRLFEEEGIASLPQKEIPVRTGFSNAVLQGLIEKGLVIRYTEEVSRLETHPSSQRKSFELNSYQQKALDEVNRCFEEKRVCLLHGVTSSGKTEIYIHLIEQQLKEGKQTLYLVPEIALTTQLMSRLSHVFGDQLGIYHSKINDNERTEIWQKMASDSPYKIIIGVRSSLFLPFSRLGLVIVDEEHETGYKQQEPAPRYHARDTAIVLAQLFGASTLLGSATPSIESYHNAVTGKYGLVSLEKRFEDIEHPVISFENTRELQRKRKMKELLAPGLIEKIDNALKRGEQVILFRNRRGFAPMLECRLCGWIPKCSSCDVSLTYHKNSKELKCHYCNRSFKPAAECPVCHEQSVEPVGTGTEKLEEEVAKLFPDAVVARMDTDTTRGKHSYEKIIADFQQKRVQILVGTQMLAKGLDFDNVGVVGIIAADGLLNHPDFRSHERGFQLMLQAAGRAGRKKRQGEVVIQTADPEQPVYRYLRANDYDGFYRSQLAERKLFGYPPYKRLITILFKHKEEERVESGAKYFARLLKQSLGEMVLGPNKPLIGRIRQYHIRQVLLKLDTHLSPSKTRDFIKSVEARFRENPSYRYLLLHYDVDSLS</sequence>
<protein>
    <recommendedName>
        <fullName evidence="12">Replication restart protein PriA</fullName>
    </recommendedName>
    <alternativeName>
        <fullName evidence="12">ATP-dependent DNA helicase PriA</fullName>
        <ecNumber evidence="12">5.6.2.4</ecNumber>
    </alternativeName>
    <alternativeName>
        <fullName evidence="12">DNA 3'-5' helicase PriA</fullName>
    </alternativeName>
</protein>
<dbReference type="Pfam" id="PF18074">
    <property type="entry name" value="PriA_C"/>
    <property type="match status" value="1"/>
</dbReference>
<dbReference type="Proteomes" id="UP000178485">
    <property type="component" value="Chromosome i"/>
</dbReference>
<dbReference type="SMART" id="SM00490">
    <property type="entry name" value="HELICc"/>
    <property type="match status" value="1"/>
</dbReference>
<dbReference type="CDD" id="cd18804">
    <property type="entry name" value="SF2_C_priA"/>
    <property type="match status" value="1"/>
</dbReference>
<feature type="binding site" evidence="12">
    <location>
        <position position="463"/>
    </location>
    <ligand>
        <name>Zn(2+)</name>
        <dbReference type="ChEBI" id="CHEBI:29105"/>
        <label>2</label>
    </ligand>
</feature>
<dbReference type="GO" id="GO:1990077">
    <property type="term" value="C:primosome complex"/>
    <property type="evidence" value="ECO:0007669"/>
    <property type="project" value="UniProtKB-UniRule"/>
</dbReference>
<dbReference type="EMBL" id="LT608328">
    <property type="protein sequence ID" value="SCM59827.1"/>
    <property type="molecule type" value="Genomic_DNA"/>
</dbReference>
<dbReference type="GO" id="GO:0008270">
    <property type="term" value="F:zinc ion binding"/>
    <property type="evidence" value="ECO:0007669"/>
    <property type="project" value="UniProtKB-UniRule"/>
</dbReference>
<dbReference type="GO" id="GO:0006310">
    <property type="term" value="P:DNA recombination"/>
    <property type="evidence" value="ECO:0007669"/>
    <property type="project" value="InterPro"/>
</dbReference>
<dbReference type="InterPro" id="IPR041236">
    <property type="entry name" value="PriA_C"/>
</dbReference>
<dbReference type="InterPro" id="IPR001650">
    <property type="entry name" value="Helicase_C-like"/>
</dbReference>
<dbReference type="GO" id="GO:0005524">
    <property type="term" value="F:ATP binding"/>
    <property type="evidence" value="ECO:0007669"/>
    <property type="project" value="UniProtKB-UniRule"/>
</dbReference>
<dbReference type="InterPro" id="IPR042115">
    <property type="entry name" value="PriA_3primeBD_sf"/>
</dbReference>
<dbReference type="Pfam" id="PF18319">
    <property type="entry name" value="Zn_ribbon_PriA"/>
    <property type="match status" value="1"/>
</dbReference>
<evidence type="ECO:0000259" key="13">
    <source>
        <dbReference type="PROSITE" id="PS51192"/>
    </source>
</evidence>
<keyword evidence="1 12" id="KW-0639">Primosome</keyword>
<keyword evidence="7 12" id="KW-0862">Zinc</keyword>
<reference evidence="15 16" key="1">
    <citation type="submission" date="2016-08" db="EMBL/GenBank/DDBJ databases">
        <authorList>
            <person name="Seilhamer J.J."/>
        </authorList>
    </citation>
    <scope>NUCLEOTIDE SEQUENCE [LARGE SCALE GENOMIC DNA]</scope>
    <source>
        <strain evidence="15">ING2-E5A</strain>
    </source>
</reference>
<evidence type="ECO:0000256" key="11">
    <source>
        <dbReference type="ARBA" id="ARBA00048988"/>
    </source>
</evidence>
<feature type="domain" description="Helicase C-terminal" evidence="14">
    <location>
        <begin position="486"/>
        <end position="643"/>
    </location>
</feature>
<keyword evidence="5 12" id="KW-0378">Hydrolase</keyword>
<keyword evidence="4 12" id="KW-0547">Nucleotide-binding</keyword>
<dbReference type="AlphaFoldDB" id="A0A1G4GBC1"/>
<dbReference type="FunFam" id="3.40.50.300:FF:000489">
    <property type="entry name" value="Primosome assembly protein PriA"/>
    <property type="match status" value="1"/>
</dbReference>
<dbReference type="STRING" id="1642646.ING2E5A_3035"/>
<dbReference type="InterPro" id="IPR014001">
    <property type="entry name" value="Helicase_ATP-bd"/>
</dbReference>
<feature type="binding site" evidence="12">
    <location>
        <position position="494"/>
    </location>
    <ligand>
        <name>Zn(2+)</name>
        <dbReference type="ChEBI" id="CHEBI:29105"/>
        <label>1</label>
    </ligand>
</feature>
<comment type="subunit">
    <text evidence="12">Component of the replication restart primosome.</text>
</comment>
<name>A0A1G4GBC1_9BACT</name>
<dbReference type="GO" id="GO:0003677">
    <property type="term" value="F:DNA binding"/>
    <property type="evidence" value="ECO:0007669"/>
    <property type="project" value="UniProtKB-UniRule"/>
</dbReference>
<feature type="binding site" evidence="12">
    <location>
        <position position="460"/>
    </location>
    <ligand>
        <name>Zn(2+)</name>
        <dbReference type="ChEBI" id="CHEBI:29105"/>
        <label>2</label>
    </ligand>
</feature>
<keyword evidence="8 12" id="KW-0067">ATP-binding</keyword>
<dbReference type="PROSITE" id="PS51194">
    <property type="entry name" value="HELICASE_CTER"/>
    <property type="match status" value="1"/>
</dbReference>
<dbReference type="SUPFAM" id="SSF52540">
    <property type="entry name" value="P-loop containing nucleoside triphosphate hydrolases"/>
    <property type="match status" value="2"/>
</dbReference>
<evidence type="ECO:0000256" key="7">
    <source>
        <dbReference type="ARBA" id="ARBA00022833"/>
    </source>
</evidence>
<proteinExistence type="inferred from homology"/>
<dbReference type="InterPro" id="IPR040498">
    <property type="entry name" value="PriA_CRR"/>
</dbReference>
<dbReference type="InterPro" id="IPR041222">
    <property type="entry name" value="PriA_3primeBD"/>
</dbReference>
<dbReference type="InterPro" id="IPR011545">
    <property type="entry name" value="DEAD/DEAH_box_helicase_dom"/>
</dbReference>
<keyword evidence="10 12" id="KW-0413">Isomerase</keyword>
<dbReference type="GO" id="GO:0006302">
    <property type="term" value="P:double-strand break repair"/>
    <property type="evidence" value="ECO:0007669"/>
    <property type="project" value="InterPro"/>
</dbReference>
<evidence type="ECO:0000256" key="6">
    <source>
        <dbReference type="ARBA" id="ARBA00022806"/>
    </source>
</evidence>
<comment type="catalytic activity">
    <reaction evidence="12">
        <text>Couples ATP hydrolysis with the unwinding of duplex DNA by translocating in the 3'-5' direction.</text>
        <dbReference type="EC" id="5.6.2.4"/>
    </reaction>
</comment>
<keyword evidence="6 12" id="KW-0347">Helicase</keyword>
<keyword evidence="3 12" id="KW-0479">Metal-binding</keyword>
<feature type="domain" description="Helicase ATP-binding" evidence="13">
    <location>
        <begin position="220"/>
        <end position="388"/>
    </location>
</feature>
<gene>
    <name evidence="12 15" type="primary">priA</name>
    <name evidence="15" type="ORF">ING2E5A_3035</name>
</gene>
<dbReference type="GO" id="GO:0006269">
    <property type="term" value="P:DNA replication, synthesis of primer"/>
    <property type="evidence" value="ECO:0007669"/>
    <property type="project" value="UniProtKB-KW"/>
</dbReference>
<evidence type="ECO:0000256" key="4">
    <source>
        <dbReference type="ARBA" id="ARBA00022741"/>
    </source>
</evidence>